<dbReference type="AlphaFoldDB" id="A0A2N9ALK7"/>
<accession>A0A2N9ALK7</accession>
<organism evidence="2 3">
    <name type="scientific">Methylorubrum extorquens</name>
    <name type="common">Methylobacterium dichloromethanicum</name>
    <name type="synonym">Methylobacterium extorquens</name>
    <dbReference type="NCBI Taxonomy" id="408"/>
    <lineage>
        <taxon>Bacteria</taxon>
        <taxon>Pseudomonadati</taxon>
        <taxon>Pseudomonadota</taxon>
        <taxon>Alphaproteobacteria</taxon>
        <taxon>Hyphomicrobiales</taxon>
        <taxon>Methylobacteriaceae</taxon>
        <taxon>Methylorubrum</taxon>
    </lineage>
</organism>
<evidence type="ECO:0000313" key="2">
    <source>
        <dbReference type="EMBL" id="SOR28225.1"/>
    </source>
</evidence>
<dbReference type="Proteomes" id="UP000233769">
    <property type="component" value="Chromosome tk0001"/>
</dbReference>
<keyword evidence="2" id="KW-0808">Transferase</keyword>
<gene>
    <name evidence="2" type="ORF">TK0001_1623</name>
</gene>
<name>A0A2N9ALK7_METEX</name>
<evidence type="ECO:0000259" key="1">
    <source>
        <dbReference type="Pfam" id="PF13477"/>
    </source>
</evidence>
<evidence type="ECO:0000313" key="3">
    <source>
        <dbReference type="Proteomes" id="UP000233769"/>
    </source>
</evidence>
<dbReference type="PANTHER" id="PTHR12526">
    <property type="entry name" value="GLYCOSYLTRANSFERASE"/>
    <property type="match status" value="1"/>
</dbReference>
<dbReference type="GO" id="GO:0016757">
    <property type="term" value="F:glycosyltransferase activity"/>
    <property type="evidence" value="ECO:0007669"/>
    <property type="project" value="UniProtKB-ARBA"/>
</dbReference>
<dbReference type="Gene3D" id="3.40.50.2000">
    <property type="entry name" value="Glycogen Phosphorylase B"/>
    <property type="match status" value="2"/>
</dbReference>
<dbReference type="EMBL" id="LT962688">
    <property type="protein sequence ID" value="SOR28225.1"/>
    <property type="molecule type" value="Genomic_DNA"/>
</dbReference>
<reference evidence="3" key="1">
    <citation type="submission" date="2017-10" db="EMBL/GenBank/DDBJ databases">
        <authorList>
            <person name="Regsiter A."/>
            <person name="William W."/>
        </authorList>
    </citation>
    <scope>NUCLEOTIDE SEQUENCE [LARGE SCALE GENOMIC DNA]</scope>
</reference>
<protein>
    <submittedName>
        <fullName evidence="2">Glycosyl transferase group 1</fullName>
    </submittedName>
</protein>
<dbReference type="Pfam" id="PF13477">
    <property type="entry name" value="Glyco_trans_4_2"/>
    <property type="match status" value="1"/>
</dbReference>
<dbReference type="SUPFAM" id="SSF53756">
    <property type="entry name" value="UDP-Glycosyltransferase/glycogen phosphorylase"/>
    <property type="match status" value="1"/>
</dbReference>
<dbReference type="Pfam" id="PF13692">
    <property type="entry name" value="Glyco_trans_1_4"/>
    <property type="match status" value="1"/>
</dbReference>
<proteinExistence type="predicted"/>
<dbReference type="InterPro" id="IPR028098">
    <property type="entry name" value="Glyco_trans_4-like_N"/>
</dbReference>
<feature type="domain" description="Glycosyltransferase subfamily 4-like N-terminal" evidence="1">
    <location>
        <begin position="88"/>
        <end position="158"/>
    </location>
</feature>
<sequence length="408" mass="45284">MSQRARLRLLVVGMSNSPHLHRWVSMVARPDVAIVVFPSLSFPVNLPEGFRLIDLADVTEDLEPGIFLLTHTESRREEDTLEDRDWGYVPFSHSFVPPHMLSTPAALLRCIDRLRPHLLHGMETQIAGYLCAEAARRAANFPTWIQSTWGSDLFLFRKLEGHPERLKKVFGRVQIHLADCARDRPIARQFGYQGPDMPIVPSSGGVSIDDMRRFGGTPPSKRTRILVKGYHNWAGRALLGLSALTLVRDELKGFGIDILAAGPRVRAWAQQMSATLGMEVRALDYMADHTDALRRLGEARLVIGLGISDGLSTTVLEAMSVGTFPVQSCTSCCDEWIQDGQTGLIVPPSDTRAIANAIVRAATDDELVDTAARRNLETVSRRWSTPANRVMAWRIYDQALGKTAASRV</sequence>